<evidence type="ECO:0000256" key="13">
    <source>
        <dbReference type="SAM" id="Phobius"/>
    </source>
</evidence>
<dbReference type="GO" id="GO:0006099">
    <property type="term" value="P:tricarboxylic acid cycle"/>
    <property type="evidence" value="ECO:0007669"/>
    <property type="project" value="InterPro"/>
</dbReference>
<evidence type="ECO:0000313" key="16">
    <source>
        <dbReference type="Proteomes" id="UP000074561"/>
    </source>
</evidence>
<comment type="cofactor">
    <cofactor evidence="12">
        <name>heme</name>
        <dbReference type="ChEBI" id="CHEBI:30413"/>
    </cofactor>
    <text evidence="12">The heme is bound between the two transmembrane subunits.</text>
</comment>
<evidence type="ECO:0000256" key="5">
    <source>
        <dbReference type="ARBA" id="ARBA00022617"/>
    </source>
</evidence>
<evidence type="ECO:0000313" key="14">
    <source>
        <dbReference type="EMBL" id="AMP04650.1"/>
    </source>
</evidence>
<dbReference type="PATRIC" id="fig|279113.10.peg.3041"/>
<dbReference type="PANTHER" id="PTHR10978:SF5">
    <property type="entry name" value="SUCCINATE DEHYDROGENASE CYTOCHROME B560 SUBUNIT, MITOCHONDRIAL"/>
    <property type="match status" value="1"/>
</dbReference>
<comment type="function">
    <text evidence="1">Membrane-anchoring subunit of succinate dehydrogenase (SDH).</text>
</comment>
<dbReference type="STRING" id="279113.CPter91_2287"/>
<reference evidence="16 17" key="1">
    <citation type="submission" date="2015-11" db="EMBL/GenBank/DDBJ databases">
        <title>Exploring the genomic traits of fungus-feeding bacterial genus Collimonas.</title>
        <authorList>
            <person name="Song C."/>
            <person name="Schmidt R."/>
            <person name="de Jager V."/>
            <person name="Krzyzanowska D."/>
            <person name="Jongedijk E."/>
            <person name="Cankar K."/>
            <person name="Beekwilder J."/>
            <person name="van Veen A."/>
            <person name="de Boer W."/>
            <person name="van Veen J.A."/>
            <person name="Garbeva P."/>
        </authorList>
    </citation>
    <scope>NUCLEOTIDE SEQUENCE [LARGE SCALE GENOMIC DNA]</scope>
    <source>
        <strain evidence="15 17">Ter291</strain>
        <strain evidence="14 16">Ter91</strain>
    </source>
</reference>
<dbReference type="RefSeq" id="WP_061939995.1">
    <property type="nucleotide sequence ID" value="NZ_CP013234.1"/>
</dbReference>
<evidence type="ECO:0000256" key="10">
    <source>
        <dbReference type="ARBA" id="ARBA00023136"/>
    </source>
</evidence>
<sequence>MSEAAKPNRPQFRNINITQIVGYRLPLAGIISILHRISGLLMFLLLPFILFMLDKSLVSESSFDYFKGFTSGWFVKLVILALSWAYLHHFCAGIRHLVMDNHIGLSKESARKSAASVLIISLPLALIVALKLFGAF</sequence>
<keyword evidence="7 12" id="KW-0479">Metal-binding</keyword>
<dbReference type="EMBL" id="CP013236">
    <property type="protein sequence ID" value="AMP15291.1"/>
    <property type="molecule type" value="Genomic_DNA"/>
</dbReference>
<evidence type="ECO:0000256" key="3">
    <source>
        <dbReference type="ARBA" id="ARBA00007244"/>
    </source>
</evidence>
<dbReference type="GO" id="GO:0046872">
    <property type="term" value="F:metal ion binding"/>
    <property type="evidence" value="ECO:0007669"/>
    <property type="project" value="UniProtKB-KW"/>
</dbReference>
<dbReference type="AlphaFoldDB" id="A0A127QZ78"/>
<dbReference type="InterPro" id="IPR000701">
    <property type="entry name" value="SuccDH_FuR_B_TM-su"/>
</dbReference>
<feature type="binding site" description="axial binding residue" evidence="12">
    <location>
        <position position="89"/>
    </location>
    <ligand>
        <name>heme</name>
        <dbReference type="ChEBI" id="CHEBI:30413"/>
        <note>ligand shared with second transmembrane subunit</note>
    </ligand>
    <ligandPart>
        <name>Fe</name>
        <dbReference type="ChEBI" id="CHEBI:18248"/>
    </ligandPart>
</feature>
<feature type="transmembrane region" description="Helical" evidence="13">
    <location>
        <begin position="73"/>
        <end position="92"/>
    </location>
</feature>
<dbReference type="NCBIfam" id="TIGR02970">
    <property type="entry name" value="succ_dehyd_cytB"/>
    <property type="match status" value="1"/>
</dbReference>
<evidence type="ECO:0000256" key="7">
    <source>
        <dbReference type="ARBA" id="ARBA00022723"/>
    </source>
</evidence>
<keyword evidence="6 13" id="KW-0812">Transmembrane</keyword>
<dbReference type="Pfam" id="PF01127">
    <property type="entry name" value="Sdh_cyt"/>
    <property type="match status" value="1"/>
</dbReference>
<dbReference type="PIRSF" id="PIRSF000178">
    <property type="entry name" value="SDH_cyt_b560"/>
    <property type="match status" value="1"/>
</dbReference>
<keyword evidence="17" id="KW-1185">Reference proteome</keyword>
<keyword evidence="10 13" id="KW-0472">Membrane</keyword>
<dbReference type="SUPFAM" id="SSF81343">
    <property type="entry name" value="Fumarate reductase respiratory complex transmembrane subunits"/>
    <property type="match status" value="1"/>
</dbReference>
<dbReference type="EMBL" id="CP013234">
    <property type="protein sequence ID" value="AMP04650.1"/>
    <property type="molecule type" value="Genomic_DNA"/>
</dbReference>
<dbReference type="InterPro" id="IPR034804">
    <property type="entry name" value="SQR/QFR_C/D"/>
</dbReference>
<gene>
    <name evidence="14" type="primary">sdhC</name>
    <name evidence="15" type="ORF">CPter291_3053</name>
    <name evidence="14" type="ORF">CPter91_2287</name>
</gene>
<evidence type="ECO:0000256" key="9">
    <source>
        <dbReference type="ARBA" id="ARBA00023004"/>
    </source>
</evidence>
<evidence type="ECO:0000313" key="17">
    <source>
        <dbReference type="Proteomes" id="UP000074914"/>
    </source>
</evidence>
<keyword evidence="5 12" id="KW-0349">Heme</keyword>
<feature type="transmembrane region" description="Helical" evidence="13">
    <location>
        <begin position="113"/>
        <end position="133"/>
    </location>
</feature>
<dbReference type="CDD" id="cd03499">
    <property type="entry name" value="SQR_TypeC_SdhC"/>
    <property type="match status" value="1"/>
</dbReference>
<feature type="transmembrane region" description="Helical" evidence="13">
    <location>
        <begin position="33"/>
        <end position="53"/>
    </location>
</feature>
<keyword evidence="8 13" id="KW-1133">Transmembrane helix</keyword>
<dbReference type="Proteomes" id="UP000074561">
    <property type="component" value="Chromosome"/>
</dbReference>
<evidence type="ECO:0000256" key="8">
    <source>
        <dbReference type="ARBA" id="ARBA00022989"/>
    </source>
</evidence>
<dbReference type="PANTHER" id="PTHR10978">
    <property type="entry name" value="SUCCINATE DEHYDROGENASE CYTOCHROME B560 SUBUNIT"/>
    <property type="match status" value="1"/>
</dbReference>
<comment type="similarity">
    <text evidence="3">Belongs to the cytochrome b560 family.</text>
</comment>
<name>A0A127QZ78_9BURK</name>
<proteinExistence type="inferred from homology"/>
<evidence type="ECO:0000256" key="2">
    <source>
        <dbReference type="ARBA" id="ARBA00004370"/>
    </source>
</evidence>
<comment type="subunit">
    <text evidence="11">Part of an enzyme complex containing four subunits: a flavoprotein, an iron-sulfur protein, plus two membrane-anchoring proteins, SdhC and SdhD. The complex can form homotrimers.</text>
</comment>
<dbReference type="InterPro" id="IPR014314">
    <property type="entry name" value="Succ_DH_cytb556"/>
</dbReference>
<dbReference type="GO" id="GO:0009055">
    <property type="term" value="F:electron transfer activity"/>
    <property type="evidence" value="ECO:0007669"/>
    <property type="project" value="InterPro"/>
</dbReference>
<protein>
    <recommendedName>
        <fullName evidence="4">Succinate dehydrogenase cytochrome b556 subunit</fullName>
    </recommendedName>
</protein>
<evidence type="ECO:0000256" key="1">
    <source>
        <dbReference type="ARBA" id="ARBA00004050"/>
    </source>
</evidence>
<evidence type="ECO:0000256" key="12">
    <source>
        <dbReference type="PIRSR" id="PIRSR000178-1"/>
    </source>
</evidence>
<dbReference type="Proteomes" id="UP000074914">
    <property type="component" value="Chromosome"/>
</dbReference>
<evidence type="ECO:0000256" key="4">
    <source>
        <dbReference type="ARBA" id="ARBA00020076"/>
    </source>
</evidence>
<dbReference type="Gene3D" id="1.20.1300.10">
    <property type="entry name" value="Fumarate reductase/succinate dehydrogenase, transmembrane subunit"/>
    <property type="match status" value="1"/>
</dbReference>
<evidence type="ECO:0000256" key="11">
    <source>
        <dbReference type="ARBA" id="ARBA00025912"/>
    </source>
</evidence>
<dbReference type="KEGG" id="cpra:CPter91_2287"/>
<evidence type="ECO:0000256" key="6">
    <source>
        <dbReference type="ARBA" id="ARBA00022692"/>
    </source>
</evidence>
<organism evidence="14 16">
    <name type="scientific">Collimonas pratensis</name>
    <dbReference type="NCBI Taxonomy" id="279113"/>
    <lineage>
        <taxon>Bacteria</taxon>
        <taxon>Pseudomonadati</taxon>
        <taxon>Pseudomonadota</taxon>
        <taxon>Betaproteobacteria</taxon>
        <taxon>Burkholderiales</taxon>
        <taxon>Oxalobacteraceae</taxon>
        <taxon>Collimonas</taxon>
    </lineage>
</organism>
<accession>A0A127QZ78</accession>
<dbReference type="GO" id="GO:0005886">
    <property type="term" value="C:plasma membrane"/>
    <property type="evidence" value="ECO:0007669"/>
    <property type="project" value="TreeGrafter"/>
</dbReference>
<evidence type="ECO:0000313" key="15">
    <source>
        <dbReference type="EMBL" id="AMP15291.1"/>
    </source>
</evidence>
<comment type="subcellular location">
    <subcellularLocation>
        <location evidence="2">Membrane</location>
    </subcellularLocation>
</comment>
<keyword evidence="9 12" id="KW-0408">Iron</keyword>
<dbReference type="OrthoDB" id="9799441at2"/>